<protein>
    <submittedName>
        <fullName evidence="3">S9 family peptidase</fullName>
    </submittedName>
</protein>
<evidence type="ECO:0000259" key="1">
    <source>
        <dbReference type="Pfam" id="PF00326"/>
    </source>
</evidence>
<comment type="caution">
    <text evidence="3">The sequence shown here is derived from an EMBL/GenBank/DDBJ whole genome shotgun (WGS) entry which is preliminary data.</text>
</comment>
<proteinExistence type="predicted"/>
<keyword evidence="4" id="KW-1185">Reference proteome</keyword>
<dbReference type="PANTHER" id="PTHR42881:SF13">
    <property type="entry name" value="PROLYL ENDOPEPTIDASE"/>
    <property type="match status" value="1"/>
</dbReference>
<evidence type="ECO:0000313" key="3">
    <source>
        <dbReference type="EMBL" id="MBV7255929.1"/>
    </source>
</evidence>
<evidence type="ECO:0000313" key="4">
    <source>
        <dbReference type="Proteomes" id="UP000722336"/>
    </source>
</evidence>
<dbReference type="EMBL" id="JAGSPA010000001">
    <property type="protein sequence ID" value="MBV7255929.1"/>
    <property type="molecule type" value="Genomic_DNA"/>
</dbReference>
<organism evidence="3 4">
    <name type="scientific">Pacificimonas pallii</name>
    <dbReference type="NCBI Taxonomy" id="2827236"/>
    <lineage>
        <taxon>Bacteria</taxon>
        <taxon>Pseudomonadati</taxon>
        <taxon>Pseudomonadota</taxon>
        <taxon>Alphaproteobacteria</taxon>
        <taxon>Sphingomonadales</taxon>
        <taxon>Sphingosinicellaceae</taxon>
        <taxon>Pacificimonas</taxon>
    </lineage>
</organism>
<dbReference type="PANTHER" id="PTHR42881">
    <property type="entry name" value="PROLYL ENDOPEPTIDASE"/>
    <property type="match status" value="1"/>
</dbReference>
<accession>A0ABS6SBY8</accession>
<reference evidence="3 4" key="1">
    <citation type="submission" date="2021-04" db="EMBL/GenBank/DDBJ databases">
        <authorList>
            <person name="Pira H."/>
            <person name="Risdian C."/>
            <person name="Wink J."/>
        </authorList>
    </citation>
    <scope>NUCLEOTIDE SEQUENCE [LARGE SCALE GENOMIC DNA]</scope>
    <source>
        <strain evidence="3 4">WHA3</strain>
    </source>
</reference>
<dbReference type="Pfam" id="PF02897">
    <property type="entry name" value="Peptidase_S9_N"/>
    <property type="match status" value="1"/>
</dbReference>
<gene>
    <name evidence="3" type="ORF">KCG44_03930</name>
</gene>
<dbReference type="InterPro" id="IPR023302">
    <property type="entry name" value="Pept_S9A_N"/>
</dbReference>
<name>A0ABS6SBY8_9SPHN</name>
<dbReference type="InterPro" id="IPR051167">
    <property type="entry name" value="Prolyl_oligopep/macrocyclase"/>
</dbReference>
<dbReference type="Proteomes" id="UP000722336">
    <property type="component" value="Unassembled WGS sequence"/>
</dbReference>
<feature type="domain" description="Peptidase S9A N-terminal" evidence="2">
    <location>
        <begin position="28"/>
        <end position="414"/>
    </location>
</feature>
<dbReference type="InterPro" id="IPR001375">
    <property type="entry name" value="Peptidase_S9_cat"/>
</dbReference>
<evidence type="ECO:0000259" key="2">
    <source>
        <dbReference type="Pfam" id="PF02897"/>
    </source>
</evidence>
<feature type="domain" description="Peptidase S9 prolyl oligopeptidase catalytic" evidence="1">
    <location>
        <begin position="494"/>
        <end position="694"/>
    </location>
</feature>
<sequence>MIAALSLAACSPGPATQSAQKGASAPMMDDPYLWLEEVEGERALEQVKAWNASTAAELTADADFEAYRQRGEAILSNPDRIATPYHIMGDMVSNFWTDTKNTHGLWRVATIDDYLAGTPAWRTLLDLDALSEAENKNWVWGSVTCLAPEYDRCLIRMSDGGSDAGVLREFDVSRAAFVEDGFVVGEAKHDFTWVDADTILISSDFGPGTLTQSGYGRQVKMWKRGQTLADAPLIKEIAVEDVGFGVSYGRTRAKNYPLITRNMTFWDYEYFHVRPDGSLVKVPMPQTATVSEMFAGKGIIQLNAPWGAYPAGSLLAYDLDALIERGEFGVEPVFTPTKAQSVRQIAAGKDRLYLAMLQDVSGKLLALDADWRASEVPVPDNSVVDLEAAGGTADIAFFTAQNFATPPTLFATQMGAEPAAIASLDNLFDPATVEVKQHFATSKDGTRIPYFVVRPKGATGPLPTVLHVYGGFRGGQLPTYLARHPSRIGPMAMFWVEAGNSFVLANIRGGDEYGPEWHSQVLKENRQKVHDDLYAVGEDLKASGLSSTLAASGRSNGGLVVGAAYTQRPDLFDGIIMGVPLSDMWRYDKLLAGASWTGEYGDPDIPEEWAYLGKYSPYQHLRADADYPPIMIYTSTKDDRVHPGHARKMAARMTEQGHKVYYFENIDGGHIGAADAAGEAYRAALMMIYAKDTLTTAE</sequence>
<dbReference type="Pfam" id="PF00326">
    <property type="entry name" value="Peptidase_S9"/>
    <property type="match status" value="1"/>
</dbReference>